<gene>
    <name evidence="1" type="ORF">IDH45_07725</name>
</gene>
<organism evidence="1 2">
    <name type="scientific">Paenibacillus oceani</name>
    <dbReference type="NCBI Taxonomy" id="2772510"/>
    <lineage>
        <taxon>Bacteria</taxon>
        <taxon>Bacillati</taxon>
        <taxon>Bacillota</taxon>
        <taxon>Bacilli</taxon>
        <taxon>Bacillales</taxon>
        <taxon>Paenibacillaceae</taxon>
        <taxon>Paenibacillus</taxon>
    </lineage>
</organism>
<dbReference type="InterPro" id="IPR008928">
    <property type="entry name" value="6-hairpin_glycosidase_sf"/>
</dbReference>
<dbReference type="Proteomes" id="UP000639396">
    <property type="component" value="Unassembled WGS sequence"/>
</dbReference>
<proteinExistence type="predicted"/>
<evidence type="ECO:0000313" key="2">
    <source>
        <dbReference type="Proteomes" id="UP000639396"/>
    </source>
</evidence>
<protein>
    <submittedName>
        <fullName evidence="1">Uncharacterized protein</fullName>
    </submittedName>
</protein>
<dbReference type="AlphaFoldDB" id="A0A927C5R5"/>
<keyword evidence="2" id="KW-1185">Reference proteome</keyword>
<dbReference type="GO" id="GO:0005975">
    <property type="term" value="P:carbohydrate metabolic process"/>
    <property type="evidence" value="ECO:0007669"/>
    <property type="project" value="InterPro"/>
</dbReference>
<dbReference type="SUPFAM" id="SSF48208">
    <property type="entry name" value="Six-hairpin glycosidases"/>
    <property type="match status" value="1"/>
</dbReference>
<dbReference type="InterPro" id="IPR029062">
    <property type="entry name" value="Class_I_gatase-like"/>
</dbReference>
<reference evidence="1" key="1">
    <citation type="submission" date="2020-09" db="EMBL/GenBank/DDBJ databases">
        <title>A novel bacterium of genus Paenibacillus, isolated from South China Sea.</title>
        <authorList>
            <person name="Huang H."/>
            <person name="Mo K."/>
            <person name="Hu Y."/>
        </authorList>
    </citation>
    <scope>NUCLEOTIDE SEQUENCE</scope>
    <source>
        <strain evidence="1">IB182363</strain>
    </source>
</reference>
<dbReference type="SUPFAM" id="SSF52317">
    <property type="entry name" value="Class I glutamine amidotransferase-like"/>
    <property type="match status" value="1"/>
</dbReference>
<dbReference type="EMBL" id="JACXJA010000007">
    <property type="protein sequence ID" value="MBD2861869.1"/>
    <property type="molecule type" value="Genomic_DNA"/>
</dbReference>
<name>A0A927C5R5_9BACL</name>
<comment type="caution">
    <text evidence="1">The sequence shown here is derived from an EMBL/GenBank/DDBJ whole genome shotgun (WGS) entry which is preliminary data.</text>
</comment>
<evidence type="ECO:0000313" key="1">
    <source>
        <dbReference type="EMBL" id="MBD2861869.1"/>
    </source>
</evidence>
<sequence>MMNVRKIAVITAEKNDFTNMLQLQKANLAFFAPDDNPNLDEYDAVAVLGGVSEEPLLLRARTRNAVEKQIKAGKRVFAEYVGSIGHVYNAPPVSSRYERLAVCADGVIDGLEAGELIEDQCNMRLKPHSIACSHGLPILQYVKLHAHDRVEMTPELTKPVSDRGLWFDTPDNLLVCSLRLANFAKARFAPRRSALKLIGFILEWLLDGPADLSGATAAYSVGAERPEAPLAEQIRDSADRAVRWFERSGVVYDEGVTGALEGPGTEIYPDGTQRMSTIRRVDCIGEIALPYYLNHLLTSDRRSLDIADNLQRVVYGEFQCKDRDEPWYGMIRWTEEAWGVCYQDDVARAILPQLLKCLYSGTTEHLDDIAEALLFLVRTTGADGTRVYRTDNIGLTPEKMEQLRSEPGRMPSAHYNGFYYAALLLAYRLTGIGEFRMTAIQGMETMMALYPDTKREQSQTQEYCRLILPLSWLYWETGEERHREWLYRVAGDLQKFRHPTGAYLEWDEGYRAAMRHEIGQGESSLISRNGDPVIDLLYSNNWLPIGFIQAYFVTKDPYFKQLWEEIAGFLVSAQLRSDNPVLDGAWTRAFDAERAEVFGSPADAGWGPWSIESGWTVAEISAGLLMGLLEERLLPHYEQGSAR</sequence>
<accession>A0A927C5R5</accession>